<evidence type="ECO:0000256" key="3">
    <source>
        <dbReference type="ARBA" id="ARBA00022741"/>
    </source>
</evidence>
<dbReference type="PANTHER" id="PTHR21299">
    <property type="entry name" value="CYTIDYLATE KINASE/PANTOATE-BETA-ALANINE LIGASE"/>
    <property type="match status" value="1"/>
</dbReference>
<evidence type="ECO:0000256" key="5">
    <source>
        <dbReference type="ARBA" id="ARBA00022840"/>
    </source>
</evidence>
<evidence type="ECO:0000256" key="6">
    <source>
        <dbReference type="ARBA" id="ARBA00047615"/>
    </source>
</evidence>
<evidence type="ECO:0000256" key="4">
    <source>
        <dbReference type="ARBA" id="ARBA00022777"/>
    </source>
</evidence>
<dbReference type="CDD" id="cd02020">
    <property type="entry name" value="CMPK"/>
    <property type="match status" value="1"/>
</dbReference>
<dbReference type="GO" id="GO:0015949">
    <property type="term" value="P:nucleobase-containing small molecule interconversion"/>
    <property type="evidence" value="ECO:0007669"/>
    <property type="project" value="TreeGrafter"/>
</dbReference>
<evidence type="ECO:0000256" key="7">
    <source>
        <dbReference type="ARBA" id="ARBA00048478"/>
    </source>
</evidence>
<evidence type="ECO:0000256" key="2">
    <source>
        <dbReference type="ARBA" id="ARBA00022679"/>
    </source>
</evidence>
<keyword evidence="8" id="KW-0963">Cytoplasm</keyword>
<comment type="similarity">
    <text evidence="1 8">Belongs to the cytidylate kinase family. Type 1 subfamily.</text>
</comment>
<dbReference type="GO" id="GO:0005524">
    <property type="term" value="F:ATP binding"/>
    <property type="evidence" value="ECO:0007669"/>
    <property type="project" value="UniProtKB-UniRule"/>
</dbReference>
<dbReference type="Gene3D" id="3.40.50.300">
    <property type="entry name" value="P-loop containing nucleotide triphosphate hydrolases"/>
    <property type="match status" value="1"/>
</dbReference>
<dbReference type="GO" id="GO:0005829">
    <property type="term" value="C:cytosol"/>
    <property type="evidence" value="ECO:0007669"/>
    <property type="project" value="TreeGrafter"/>
</dbReference>
<comment type="subcellular location">
    <subcellularLocation>
        <location evidence="8">Cytoplasm</location>
    </subcellularLocation>
</comment>
<keyword evidence="5 8" id="KW-0067">ATP-binding</keyword>
<dbReference type="InterPro" id="IPR027417">
    <property type="entry name" value="P-loop_NTPase"/>
</dbReference>
<accession>A0A7V1PUB8</accession>
<dbReference type="SUPFAM" id="SSF52540">
    <property type="entry name" value="P-loop containing nucleoside triphosphate hydrolases"/>
    <property type="match status" value="1"/>
</dbReference>
<dbReference type="NCBIfam" id="TIGR00017">
    <property type="entry name" value="cmk"/>
    <property type="match status" value="1"/>
</dbReference>
<name>A0A7V1PUB8_CALAY</name>
<comment type="catalytic activity">
    <reaction evidence="7 8">
        <text>CMP + ATP = CDP + ADP</text>
        <dbReference type="Rhea" id="RHEA:11600"/>
        <dbReference type="ChEBI" id="CHEBI:30616"/>
        <dbReference type="ChEBI" id="CHEBI:58069"/>
        <dbReference type="ChEBI" id="CHEBI:60377"/>
        <dbReference type="ChEBI" id="CHEBI:456216"/>
        <dbReference type="EC" id="2.7.4.25"/>
    </reaction>
</comment>
<keyword evidence="3 8" id="KW-0547">Nucleotide-binding</keyword>
<comment type="catalytic activity">
    <reaction evidence="6 8">
        <text>dCMP + ATP = dCDP + ADP</text>
        <dbReference type="Rhea" id="RHEA:25094"/>
        <dbReference type="ChEBI" id="CHEBI:30616"/>
        <dbReference type="ChEBI" id="CHEBI:57566"/>
        <dbReference type="ChEBI" id="CHEBI:58593"/>
        <dbReference type="ChEBI" id="CHEBI:456216"/>
        <dbReference type="EC" id="2.7.4.25"/>
    </reaction>
</comment>
<dbReference type="HAMAP" id="MF_00238">
    <property type="entry name" value="Cytidyl_kinase_type1"/>
    <property type="match status" value="1"/>
</dbReference>
<dbReference type="GO" id="GO:0006220">
    <property type="term" value="P:pyrimidine nucleotide metabolic process"/>
    <property type="evidence" value="ECO:0007669"/>
    <property type="project" value="UniProtKB-UniRule"/>
</dbReference>
<reference evidence="10" key="1">
    <citation type="journal article" date="2020" name="mSystems">
        <title>Genome- and Community-Level Interaction Insights into Carbon Utilization and Element Cycling Functions of Hydrothermarchaeota in Hydrothermal Sediment.</title>
        <authorList>
            <person name="Zhou Z."/>
            <person name="Liu Y."/>
            <person name="Xu W."/>
            <person name="Pan J."/>
            <person name="Luo Z.H."/>
            <person name="Li M."/>
        </authorList>
    </citation>
    <scope>NUCLEOTIDE SEQUENCE [LARGE SCALE GENOMIC DNA]</scope>
    <source>
        <strain evidence="10">HyVt-456</strain>
    </source>
</reference>
<protein>
    <recommendedName>
        <fullName evidence="8">Cytidylate kinase</fullName>
        <shortName evidence="8">CK</shortName>
        <ecNumber evidence="8">2.7.4.25</ecNumber>
    </recommendedName>
    <alternativeName>
        <fullName evidence="8">Cytidine monophosphate kinase</fullName>
        <shortName evidence="8">CMP kinase</shortName>
    </alternativeName>
</protein>
<feature type="domain" description="Cytidylate kinase" evidence="9">
    <location>
        <begin position="7"/>
        <end position="220"/>
    </location>
</feature>
<dbReference type="PANTHER" id="PTHR21299:SF2">
    <property type="entry name" value="CYTIDYLATE KINASE"/>
    <property type="match status" value="1"/>
</dbReference>
<sequence>MKHNISIAIDGPAASGKSTTAREVARRLGYIYIDTGAMYRAITRAALDAGVDMNDADALERVARSSKITLEIKEGQQHTFLNGRDVSGEIRTPEIDRNITPVATHPGVRRIMVEQQRQLAQNGGVVMDGRDIGTVVLPGAELKIFMEASIEARARRRLKEQTNGDSSLTLESIKADLARRDHADSTRADGPLKKAPDAIVIDTSHMSIEEQVEKIVQLARERQQ</sequence>
<dbReference type="GO" id="GO:0036431">
    <property type="term" value="F:dCMP kinase activity"/>
    <property type="evidence" value="ECO:0007669"/>
    <property type="project" value="InterPro"/>
</dbReference>
<feature type="binding site" evidence="8">
    <location>
        <begin position="11"/>
        <end position="19"/>
    </location>
    <ligand>
        <name>ATP</name>
        <dbReference type="ChEBI" id="CHEBI:30616"/>
    </ligand>
</feature>
<evidence type="ECO:0000256" key="1">
    <source>
        <dbReference type="ARBA" id="ARBA00009427"/>
    </source>
</evidence>
<dbReference type="InterPro" id="IPR011994">
    <property type="entry name" value="Cytidylate_kinase_dom"/>
</dbReference>
<dbReference type="InterPro" id="IPR003136">
    <property type="entry name" value="Cytidylate_kin"/>
</dbReference>
<gene>
    <name evidence="8" type="primary">cmk</name>
    <name evidence="10" type="ORF">ENJ10_02160</name>
</gene>
<dbReference type="AlphaFoldDB" id="A0A7V1PUB8"/>
<keyword evidence="4 8" id="KW-0418">Kinase</keyword>
<dbReference type="Proteomes" id="UP000886005">
    <property type="component" value="Unassembled WGS sequence"/>
</dbReference>
<proteinExistence type="inferred from homology"/>
<evidence type="ECO:0000313" key="10">
    <source>
        <dbReference type="EMBL" id="HED09467.1"/>
    </source>
</evidence>
<dbReference type="EMBL" id="DRLD01000061">
    <property type="protein sequence ID" value="HED09467.1"/>
    <property type="molecule type" value="Genomic_DNA"/>
</dbReference>
<evidence type="ECO:0000259" key="9">
    <source>
        <dbReference type="Pfam" id="PF02224"/>
    </source>
</evidence>
<keyword evidence="2 8" id="KW-0808">Transferase</keyword>
<evidence type="ECO:0000256" key="8">
    <source>
        <dbReference type="HAMAP-Rule" id="MF_00238"/>
    </source>
</evidence>
<dbReference type="EC" id="2.7.4.25" evidence="8"/>
<dbReference type="Pfam" id="PF02224">
    <property type="entry name" value="Cytidylate_kin"/>
    <property type="match status" value="1"/>
</dbReference>
<comment type="caution">
    <text evidence="10">The sequence shown here is derived from an EMBL/GenBank/DDBJ whole genome shotgun (WGS) entry which is preliminary data.</text>
</comment>
<organism evidence="10">
    <name type="scientific">Caldithrix abyssi</name>
    <dbReference type="NCBI Taxonomy" id="187145"/>
    <lineage>
        <taxon>Bacteria</taxon>
        <taxon>Pseudomonadati</taxon>
        <taxon>Calditrichota</taxon>
        <taxon>Calditrichia</taxon>
        <taxon>Calditrichales</taxon>
        <taxon>Calditrichaceae</taxon>
        <taxon>Caldithrix</taxon>
    </lineage>
</organism>